<keyword evidence="2" id="KW-1185">Reference proteome</keyword>
<dbReference type="STRING" id="62928.azo2315"/>
<keyword evidence="1" id="KW-0378">Hydrolase</keyword>
<evidence type="ECO:0000313" key="1">
    <source>
        <dbReference type="EMBL" id="CAL94932.1"/>
    </source>
</evidence>
<gene>
    <name evidence="1" type="ordered locus">azo2315</name>
</gene>
<sequence>MAAEGLQGLLNQAGMNAALSTPTRRLRAWLDMHLVDHGAIRAVYNNFHALGGGMYRCSQPSPAQIRRYHARHGIRSIINLRGVHDYGSYFFEEEACARLGIALHSVKLYSRVPPSVEEIHRMRDLFAGLQYPALLHCKSGADRAGLGAALYRILQLGHPVREAMRELSWKYGHSKRARTGILDFFFASYLAHHARTPIAFLDWVDTVYDEQALKAAFRDHGWASAMVDTVLRRE</sequence>
<dbReference type="Gene3D" id="3.90.190.10">
    <property type="entry name" value="Protein tyrosine phosphatase superfamily"/>
    <property type="match status" value="1"/>
</dbReference>
<reference evidence="1 2" key="1">
    <citation type="journal article" date="2006" name="Nat. Biotechnol.">
        <title>Complete genome of the mutualistic, N2-fixing grass endophyte Azoarcus sp. strain BH72.</title>
        <authorList>
            <person name="Krause A."/>
            <person name="Ramakumar A."/>
            <person name="Bartels D."/>
            <person name="Battistoni F."/>
            <person name="Bekel T."/>
            <person name="Boch J."/>
            <person name="Boehm M."/>
            <person name="Friedrich F."/>
            <person name="Hurek T."/>
            <person name="Krause L."/>
            <person name="Linke B."/>
            <person name="McHardy A.C."/>
            <person name="Sarkar A."/>
            <person name="Schneiker S."/>
            <person name="Syed A.A."/>
            <person name="Thauer R."/>
            <person name="Vorhoelter F.-J."/>
            <person name="Weidner S."/>
            <person name="Puehler A."/>
            <person name="Reinhold-Hurek B."/>
            <person name="Kaiser O."/>
            <person name="Goesmann A."/>
        </authorList>
    </citation>
    <scope>NUCLEOTIDE SEQUENCE [LARGE SCALE GENOMIC DNA]</scope>
    <source>
        <strain evidence="1 2">BH72</strain>
    </source>
</reference>
<dbReference type="InterPro" id="IPR029021">
    <property type="entry name" value="Prot-tyrosine_phosphatase-like"/>
</dbReference>
<dbReference type="EC" id="3.1.3.-" evidence="1"/>
<dbReference type="Proteomes" id="UP000002588">
    <property type="component" value="Chromosome"/>
</dbReference>
<accession>A1K7X7</accession>
<dbReference type="eggNOG" id="COG2365">
    <property type="taxonomic scope" value="Bacteria"/>
</dbReference>
<dbReference type="KEGG" id="azo:azo2315"/>
<evidence type="ECO:0000313" key="2">
    <source>
        <dbReference type="Proteomes" id="UP000002588"/>
    </source>
</evidence>
<dbReference type="EMBL" id="AM406670">
    <property type="protein sequence ID" value="CAL94932.1"/>
    <property type="molecule type" value="Genomic_DNA"/>
</dbReference>
<protein>
    <submittedName>
        <fullName evidence="1">Conserved hypothetical tyrosine/serine phosphatase</fullName>
        <ecNumber evidence="1">3.1.3.-</ecNumber>
    </submittedName>
</protein>
<dbReference type="AlphaFoldDB" id="A1K7X7"/>
<dbReference type="GO" id="GO:0016787">
    <property type="term" value="F:hydrolase activity"/>
    <property type="evidence" value="ECO:0007669"/>
    <property type="project" value="UniProtKB-KW"/>
</dbReference>
<dbReference type="SUPFAM" id="SSF52799">
    <property type="entry name" value="(Phosphotyrosine protein) phosphatases II"/>
    <property type="match status" value="1"/>
</dbReference>
<organism evidence="1 2">
    <name type="scientific">Azoarcus sp. (strain BH72)</name>
    <dbReference type="NCBI Taxonomy" id="418699"/>
    <lineage>
        <taxon>Bacteria</taxon>
        <taxon>Pseudomonadati</taxon>
        <taxon>Pseudomonadota</taxon>
        <taxon>Betaproteobacteria</taxon>
        <taxon>Rhodocyclales</taxon>
        <taxon>Zoogloeaceae</taxon>
        <taxon>Azoarcus</taxon>
    </lineage>
</organism>
<name>A1K7X7_AZOSB</name>
<proteinExistence type="predicted"/>
<dbReference type="HOGENOM" id="CLU_086339_0_0_4"/>